<sequence>MSKALILAIVFVAIAVILNAGYQYRKPAENKKTADSSVFQSANGKAYNAGLKIFDFPYVNSKGNRENITNAVWYPTEEKAKPYTYETSQSYKGSVAFNAATIAKGGPYPLVIYVHGGFASGYSAAYFGEHLARAGYIVAAPDFIDTLPPSYTEPIAFSTIKGGKESSMTEVFAAAKQWIADMNNDREFFLAYLAEHRLNHFSFVIDKMIEENRKSGALFYGAINESAIGAFGHSEGGITVLGKIGAHPTSAFRDSRVKAALIFSAPAAPFEQTLNQIAVPIMVMVGDDDRAALGPDLPRRIIYNEASTPKYHIVVKDADHFTFGNPSRLSVFKGGGKKTESIKRYGTAFFNVYLKNDAASENALQKTDPAWAYYIKEEKLGDIKEWGVEPEQPSANEPPLGIGGGEARNSIRERIMKRILEKFKR</sequence>
<dbReference type="PANTHER" id="PTHR10272:SF0">
    <property type="entry name" value="PLATELET-ACTIVATING FACTOR ACETYLHYDROLASE"/>
    <property type="match status" value="1"/>
</dbReference>
<dbReference type="InterPro" id="IPR029058">
    <property type="entry name" value="AB_hydrolase_fold"/>
</dbReference>
<dbReference type="AlphaFoldDB" id="A0A1G2A9E7"/>
<evidence type="ECO:0000256" key="1">
    <source>
        <dbReference type="ARBA" id="ARBA00022801"/>
    </source>
</evidence>
<dbReference type="Proteomes" id="UP000178315">
    <property type="component" value="Unassembled WGS sequence"/>
</dbReference>
<dbReference type="SUPFAM" id="SSF53474">
    <property type="entry name" value="alpha/beta-Hydrolases"/>
    <property type="match status" value="1"/>
</dbReference>
<reference evidence="4 5" key="1">
    <citation type="journal article" date="2016" name="Nat. Commun.">
        <title>Thousands of microbial genomes shed light on interconnected biogeochemical processes in an aquifer system.</title>
        <authorList>
            <person name="Anantharaman K."/>
            <person name="Brown C.T."/>
            <person name="Hug L.A."/>
            <person name="Sharon I."/>
            <person name="Castelle C.J."/>
            <person name="Probst A.J."/>
            <person name="Thomas B.C."/>
            <person name="Singh A."/>
            <person name="Wilkins M.J."/>
            <person name="Karaoz U."/>
            <person name="Brodie E.L."/>
            <person name="Williams K.H."/>
            <person name="Hubbard S.S."/>
            <person name="Banfield J.F."/>
        </authorList>
    </citation>
    <scope>NUCLEOTIDE SEQUENCE [LARGE SCALE GENOMIC DNA]</scope>
</reference>
<accession>A0A1G2A9E7</accession>
<dbReference type="GO" id="GO:0016042">
    <property type="term" value="P:lipid catabolic process"/>
    <property type="evidence" value="ECO:0007669"/>
    <property type="project" value="UniProtKB-KW"/>
</dbReference>
<dbReference type="PANTHER" id="PTHR10272">
    <property type="entry name" value="PLATELET-ACTIVATING FACTOR ACETYLHYDROLASE"/>
    <property type="match status" value="1"/>
</dbReference>
<name>A0A1G2A9E7_9BACT</name>
<keyword evidence="3" id="KW-0443">Lipid metabolism</keyword>
<proteinExistence type="predicted"/>
<evidence type="ECO:0000313" key="5">
    <source>
        <dbReference type="Proteomes" id="UP000178315"/>
    </source>
</evidence>
<evidence type="ECO:0000313" key="4">
    <source>
        <dbReference type="EMBL" id="OGY73096.1"/>
    </source>
</evidence>
<keyword evidence="2" id="KW-0442">Lipid degradation</keyword>
<comment type="caution">
    <text evidence="4">The sequence shown here is derived from an EMBL/GenBank/DDBJ whole genome shotgun (WGS) entry which is preliminary data.</text>
</comment>
<dbReference type="GO" id="GO:0003847">
    <property type="term" value="F:1-alkyl-2-acetylglycerophosphocholine esterase activity"/>
    <property type="evidence" value="ECO:0007669"/>
    <property type="project" value="TreeGrafter"/>
</dbReference>
<evidence type="ECO:0000256" key="2">
    <source>
        <dbReference type="ARBA" id="ARBA00022963"/>
    </source>
</evidence>
<keyword evidence="1" id="KW-0378">Hydrolase</keyword>
<dbReference type="Gene3D" id="3.40.50.1820">
    <property type="entry name" value="alpha/beta hydrolase"/>
    <property type="match status" value="1"/>
</dbReference>
<protein>
    <recommendedName>
        <fullName evidence="6">Alpha/beta hydrolase fold-5 domain-containing protein</fullName>
    </recommendedName>
</protein>
<evidence type="ECO:0008006" key="6">
    <source>
        <dbReference type="Google" id="ProtNLM"/>
    </source>
</evidence>
<dbReference type="EMBL" id="MHJU01000017">
    <property type="protein sequence ID" value="OGY73096.1"/>
    <property type="molecule type" value="Genomic_DNA"/>
</dbReference>
<organism evidence="4 5">
    <name type="scientific">Candidatus Jacksonbacteria bacterium RIFCSPLOWO2_02_FULL_44_20</name>
    <dbReference type="NCBI Taxonomy" id="1798460"/>
    <lineage>
        <taxon>Bacteria</taxon>
        <taxon>Candidatus Jacksoniibacteriota</taxon>
    </lineage>
</organism>
<evidence type="ECO:0000256" key="3">
    <source>
        <dbReference type="ARBA" id="ARBA00023098"/>
    </source>
</evidence>
<gene>
    <name evidence="4" type="ORF">A3H61_02710</name>
</gene>